<proteinExistence type="predicted"/>
<evidence type="ECO:0000313" key="2">
    <source>
        <dbReference type="EMBL" id="KAG8385938.1"/>
    </source>
</evidence>
<dbReference type="CDD" id="cd01650">
    <property type="entry name" value="RT_nLTR_like"/>
    <property type="match status" value="1"/>
</dbReference>
<reference evidence="2" key="1">
    <citation type="submission" date="2019-10" db="EMBL/GenBank/DDBJ databases">
        <authorList>
            <person name="Zhang R."/>
            <person name="Pan Y."/>
            <person name="Wang J."/>
            <person name="Ma R."/>
            <person name="Yu S."/>
        </authorList>
    </citation>
    <scope>NUCLEOTIDE SEQUENCE</scope>
    <source>
        <strain evidence="2">LA-IB0</strain>
        <tissue evidence="2">Leaf</tissue>
    </source>
</reference>
<feature type="domain" description="Reverse transcriptase" evidence="1">
    <location>
        <begin position="209"/>
        <end position="312"/>
    </location>
</feature>
<keyword evidence="3" id="KW-1185">Reference proteome</keyword>
<evidence type="ECO:0000259" key="1">
    <source>
        <dbReference type="Pfam" id="PF00078"/>
    </source>
</evidence>
<dbReference type="Proteomes" id="UP000826271">
    <property type="component" value="Unassembled WGS sequence"/>
</dbReference>
<dbReference type="EMBL" id="WHWC01000003">
    <property type="protein sequence ID" value="KAG8385938.1"/>
    <property type="molecule type" value="Genomic_DNA"/>
</dbReference>
<dbReference type="InterPro" id="IPR000477">
    <property type="entry name" value="RT_dom"/>
</dbReference>
<sequence length="338" mass="38231">MVYYNNCESLYPCEGRSTNLNGANCDGTAHKGDGTTSRYPFLLRRLGPFYWTGYMPDILTRLGRLIALVNVLSHSTLYACLLTDAVRFQSNHVGLSSEKKTAWWQALLGVSTRSQSNSVPEFNLFVTKKLTYEESLHMIRPIEMIEIKDVLFSFPDDKPGPDEFTIAFYKKSWLIVGEEISNGILNSFTTERLVKSVNSTIITLIPKVELPTKASDFRPIVCCNVLYKIISKILANRITPMLSKLIDKSQAAFIPGRKKSDDILLAQEVFSGYGRKNLPERCTFKVDLMKAYDTVEWDFLIKVLGAMQFHPTSTNIVSSKREYLDHSAPKNLENSLVV</sequence>
<comment type="caution">
    <text evidence="2">The sequence shown here is derived from an EMBL/GenBank/DDBJ whole genome shotgun (WGS) entry which is preliminary data.</text>
</comment>
<dbReference type="Pfam" id="PF00078">
    <property type="entry name" value="RVT_1"/>
    <property type="match status" value="1"/>
</dbReference>
<accession>A0AAV6XU18</accession>
<dbReference type="AlphaFoldDB" id="A0AAV6XU18"/>
<gene>
    <name evidence="2" type="ORF">BUALT_Bualt03G0097200</name>
</gene>
<name>A0AAV6XU18_9LAMI</name>
<dbReference type="SUPFAM" id="SSF56672">
    <property type="entry name" value="DNA/RNA polymerases"/>
    <property type="match status" value="1"/>
</dbReference>
<evidence type="ECO:0000313" key="3">
    <source>
        <dbReference type="Proteomes" id="UP000826271"/>
    </source>
</evidence>
<dbReference type="InterPro" id="IPR043502">
    <property type="entry name" value="DNA/RNA_pol_sf"/>
</dbReference>
<organism evidence="2 3">
    <name type="scientific">Buddleja alternifolia</name>
    <dbReference type="NCBI Taxonomy" id="168488"/>
    <lineage>
        <taxon>Eukaryota</taxon>
        <taxon>Viridiplantae</taxon>
        <taxon>Streptophyta</taxon>
        <taxon>Embryophyta</taxon>
        <taxon>Tracheophyta</taxon>
        <taxon>Spermatophyta</taxon>
        <taxon>Magnoliopsida</taxon>
        <taxon>eudicotyledons</taxon>
        <taxon>Gunneridae</taxon>
        <taxon>Pentapetalae</taxon>
        <taxon>asterids</taxon>
        <taxon>lamiids</taxon>
        <taxon>Lamiales</taxon>
        <taxon>Scrophulariaceae</taxon>
        <taxon>Buddlejeae</taxon>
        <taxon>Buddleja</taxon>
    </lineage>
</organism>
<protein>
    <recommendedName>
        <fullName evidence="1">Reverse transcriptase domain-containing protein</fullName>
    </recommendedName>
</protein>
<dbReference type="PANTHER" id="PTHR19446">
    <property type="entry name" value="REVERSE TRANSCRIPTASES"/>
    <property type="match status" value="1"/>
</dbReference>